<gene>
    <name evidence="1" type="ORF">SDC9_88374</name>
</gene>
<sequence>MFELAESSRVSGVVNVILVHPGLEVGRRYVDWLGMDGGRCLIWLPDLSRVDNLPSAFGLLLLDSMVALRITQRTFAGIKARSAGKIVVLAEEPRIAEAVGIIRRGADDYQGYPGAREALRALVDHWISAEDSAYC</sequence>
<comment type="caution">
    <text evidence="1">The sequence shown here is derived from an EMBL/GenBank/DDBJ whole genome shotgun (WGS) entry which is preliminary data.</text>
</comment>
<accession>A0A644ZMX7</accession>
<evidence type="ECO:0000313" key="1">
    <source>
        <dbReference type="EMBL" id="MPM41718.1"/>
    </source>
</evidence>
<reference evidence="1" key="1">
    <citation type="submission" date="2019-08" db="EMBL/GenBank/DDBJ databases">
        <authorList>
            <person name="Kucharzyk K."/>
            <person name="Murdoch R.W."/>
            <person name="Higgins S."/>
            <person name="Loffler F."/>
        </authorList>
    </citation>
    <scope>NUCLEOTIDE SEQUENCE</scope>
</reference>
<protein>
    <submittedName>
        <fullName evidence="1">Uncharacterized protein</fullName>
    </submittedName>
</protein>
<dbReference type="EMBL" id="VSSQ01009467">
    <property type="protein sequence ID" value="MPM41718.1"/>
    <property type="molecule type" value="Genomic_DNA"/>
</dbReference>
<name>A0A644ZMX7_9ZZZZ</name>
<proteinExistence type="predicted"/>
<dbReference type="AlphaFoldDB" id="A0A644ZMX7"/>
<organism evidence="1">
    <name type="scientific">bioreactor metagenome</name>
    <dbReference type="NCBI Taxonomy" id="1076179"/>
    <lineage>
        <taxon>unclassified sequences</taxon>
        <taxon>metagenomes</taxon>
        <taxon>ecological metagenomes</taxon>
    </lineage>
</organism>